<feature type="transmembrane region" description="Helical" evidence="1">
    <location>
        <begin position="67"/>
        <end position="88"/>
    </location>
</feature>
<dbReference type="EMBL" id="BSYI01000042">
    <property type="protein sequence ID" value="GMG84767.1"/>
    <property type="molecule type" value="Genomic_DNA"/>
</dbReference>
<evidence type="ECO:0000313" key="2">
    <source>
        <dbReference type="EMBL" id="GMG84767.1"/>
    </source>
</evidence>
<keyword evidence="1" id="KW-1133">Transmembrane helix</keyword>
<dbReference type="Proteomes" id="UP001239909">
    <property type="component" value="Unassembled WGS sequence"/>
</dbReference>
<organism evidence="2 3">
    <name type="scientific">Paralimibaculum aggregatum</name>
    <dbReference type="NCBI Taxonomy" id="3036245"/>
    <lineage>
        <taxon>Bacteria</taxon>
        <taxon>Pseudomonadati</taxon>
        <taxon>Pseudomonadota</taxon>
        <taxon>Alphaproteobacteria</taxon>
        <taxon>Rhodobacterales</taxon>
        <taxon>Paracoccaceae</taxon>
        <taxon>Paralimibaculum</taxon>
    </lineage>
</organism>
<feature type="transmembrane region" description="Helical" evidence="1">
    <location>
        <begin position="6"/>
        <end position="25"/>
    </location>
</feature>
<evidence type="ECO:0000256" key="1">
    <source>
        <dbReference type="SAM" id="Phobius"/>
    </source>
</evidence>
<keyword evidence="3" id="KW-1185">Reference proteome</keyword>
<protein>
    <submittedName>
        <fullName evidence="2">Uncharacterized protein</fullName>
    </submittedName>
</protein>
<name>A0ABQ6LNH0_9RHOB</name>
<dbReference type="RefSeq" id="WP_285673869.1">
    <property type="nucleotide sequence ID" value="NZ_BSYI01000042.1"/>
</dbReference>
<sequence>MFPLLFRAVLVVGLLTAIYIALAAYMRWDKRRSLEEAHDSGAAPGLSREDFVSKGLAAYERSWEKRALYGVFLLPLVVGMIVGTIAWFA</sequence>
<keyword evidence="1" id="KW-0812">Transmembrane</keyword>
<proteinExistence type="predicted"/>
<gene>
    <name evidence="2" type="ORF">LNKW23_39830</name>
</gene>
<reference evidence="2 3" key="1">
    <citation type="submission" date="2023-04" db="EMBL/GenBank/DDBJ databases">
        <title>Marinoamorphus aggregata gen. nov., sp. Nov., isolate from tissue of brittle star Ophioplocus japonicus.</title>
        <authorList>
            <person name="Kawano K."/>
            <person name="Sawayama S."/>
            <person name="Nakagawa S."/>
        </authorList>
    </citation>
    <scope>NUCLEOTIDE SEQUENCE [LARGE SCALE GENOMIC DNA]</scope>
    <source>
        <strain evidence="2 3">NKW23</strain>
    </source>
</reference>
<accession>A0ABQ6LNH0</accession>
<keyword evidence="1" id="KW-0472">Membrane</keyword>
<comment type="caution">
    <text evidence="2">The sequence shown here is derived from an EMBL/GenBank/DDBJ whole genome shotgun (WGS) entry which is preliminary data.</text>
</comment>
<evidence type="ECO:0000313" key="3">
    <source>
        <dbReference type="Proteomes" id="UP001239909"/>
    </source>
</evidence>